<dbReference type="EMBL" id="BSYO01000040">
    <property type="protein sequence ID" value="GMH31597.1"/>
    <property type="molecule type" value="Genomic_DNA"/>
</dbReference>
<dbReference type="Proteomes" id="UP001279734">
    <property type="component" value="Unassembled WGS sequence"/>
</dbReference>
<dbReference type="InterPro" id="IPR014729">
    <property type="entry name" value="Rossmann-like_a/b/a_fold"/>
</dbReference>
<dbReference type="PANTHER" id="PTHR47848:SF1">
    <property type="entry name" value="ADENINE NUCLEOTIDE ALPHA HYDROLASES-LIKE SUPERFAMILY PROTEIN"/>
    <property type="match status" value="1"/>
</dbReference>
<dbReference type="PANTHER" id="PTHR47848">
    <property type="entry name" value="ADENINE NUCLEOTIDE ALPHA HYDROLASES-LIKE SUPERFAMILY PROTEIN"/>
    <property type="match status" value="1"/>
</dbReference>
<gene>
    <name evidence="2" type="ORF">Nepgr_033441</name>
</gene>
<name>A0AAD3TLF7_NEPGR</name>
<evidence type="ECO:0000313" key="3">
    <source>
        <dbReference type="Proteomes" id="UP001279734"/>
    </source>
</evidence>
<feature type="domain" description="UspA" evidence="1">
    <location>
        <begin position="4"/>
        <end position="119"/>
    </location>
</feature>
<dbReference type="Gene3D" id="3.40.50.620">
    <property type="entry name" value="HUPs"/>
    <property type="match status" value="1"/>
</dbReference>
<reference evidence="2" key="1">
    <citation type="submission" date="2023-05" db="EMBL/GenBank/DDBJ databases">
        <title>Nepenthes gracilis genome sequencing.</title>
        <authorList>
            <person name="Fukushima K."/>
        </authorList>
    </citation>
    <scope>NUCLEOTIDE SEQUENCE</scope>
    <source>
        <strain evidence="2">SING2019-196</strain>
    </source>
</reference>
<accession>A0AAD3TLF7</accession>
<dbReference type="InterPro" id="IPR006016">
    <property type="entry name" value="UspA"/>
</dbReference>
<sequence>MEERKIVVVVEEGEAARTAMEWSLRNLLRYGDVIILLHVFPRIASRSRKRLRRLRLEGFQLALSFKDICANYVFNTKIETIVTEDDEDGRRIVAVVREIGAFALVAGLHHRSFLYRLAVTHGSITDVFNCRVLAVKQPPPASAALPAESSSAGPFVDFSQIDLAPLRVPHIEPQKIPYRICPSPYAIIWRSKKKSKNSKR</sequence>
<evidence type="ECO:0000313" key="2">
    <source>
        <dbReference type="EMBL" id="GMH31597.1"/>
    </source>
</evidence>
<proteinExistence type="predicted"/>
<organism evidence="2 3">
    <name type="scientific">Nepenthes gracilis</name>
    <name type="common">Slender pitcher plant</name>
    <dbReference type="NCBI Taxonomy" id="150966"/>
    <lineage>
        <taxon>Eukaryota</taxon>
        <taxon>Viridiplantae</taxon>
        <taxon>Streptophyta</taxon>
        <taxon>Embryophyta</taxon>
        <taxon>Tracheophyta</taxon>
        <taxon>Spermatophyta</taxon>
        <taxon>Magnoliopsida</taxon>
        <taxon>eudicotyledons</taxon>
        <taxon>Gunneridae</taxon>
        <taxon>Pentapetalae</taxon>
        <taxon>Caryophyllales</taxon>
        <taxon>Nepenthaceae</taxon>
        <taxon>Nepenthes</taxon>
    </lineage>
</organism>
<protein>
    <recommendedName>
        <fullName evidence="1">UspA domain-containing protein</fullName>
    </recommendedName>
</protein>
<keyword evidence="3" id="KW-1185">Reference proteome</keyword>
<comment type="caution">
    <text evidence="2">The sequence shown here is derived from an EMBL/GenBank/DDBJ whole genome shotgun (WGS) entry which is preliminary data.</text>
</comment>
<evidence type="ECO:0000259" key="1">
    <source>
        <dbReference type="Pfam" id="PF00582"/>
    </source>
</evidence>
<dbReference type="Pfam" id="PF00582">
    <property type="entry name" value="Usp"/>
    <property type="match status" value="1"/>
</dbReference>
<dbReference type="SUPFAM" id="SSF52402">
    <property type="entry name" value="Adenine nucleotide alpha hydrolases-like"/>
    <property type="match status" value="1"/>
</dbReference>
<dbReference type="AlphaFoldDB" id="A0AAD3TLF7"/>